<feature type="transmembrane region" description="Helical" evidence="8">
    <location>
        <begin position="110"/>
        <end position="126"/>
    </location>
</feature>
<name>A0ABY3YP37_9FLAO</name>
<keyword evidence="3" id="KW-1003">Cell membrane</keyword>
<feature type="transmembrane region" description="Helical" evidence="8">
    <location>
        <begin position="246"/>
        <end position="267"/>
    </location>
</feature>
<feature type="transmembrane region" description="Helical" evidence="8">
    <location>
        <begin position="133"/>
        <end position="152"/>
    </location>
</feature>
<dbReference type="Proteomes" id="UP000829476">
    <property type="component" value="Chromosome"/>
</dbReference>
<dbReference type="EMBL" id="CP094326">
    <property type="protein sequence ID" value="UNY99599.1"/>
    <property type="molecule type" value="Genomic_DNA"/>
</dbReference>
<feature type="transmembrane region" description="Helical" evidence="8">
    <location>
        <begin position="358"/>
        <end position="382"/>
    </location>
</feature>
<evidence type="ECO:0000256" key="5">
    <source>
        <dbReference type="ARBA" id="ARBA00022989"/>
    </source>
</evidence>
<evidence type="ECO:0000313" key="9">
    <source>
        <dbReference type="EMBL" id="UNY99599.1"/>
    </source>
</evidence>
<feature type="transmembrane region" description="Helical" evidence="8">
    <location>
        <begin position="484"/>
        <end position="505"/>
    </location>
</feature>
<evidence type="ECO:0000256" key="4">
    <source>
        <dbReference type="ARBA" id="ARBA00022692"/>
    </source>
</evidence>
<keyword evidence="7 8" id="KW-0472">Membrane</keyword>
<keyword evidence="2" id="KW-0813">Transport</keyword>
<gene>
    <name evidence="9" type="ORF">MQE36_04455</name>
</gene>
<dbReference type="PANTHER" id="PTHR32024:SF1">
    <property type="entry name" value="KTR SYSTEM POTASSIUM UPTAKE PROTEIN B"/>
    <property type="match status" value="1"/>
</dbReference>
<sequence length="580" mass="64853">MKKLKYARLTLLIIDFIVISFLVFDFGFIVYEKFKAHKLTLVSFLIPVLLAVNIYRYYYQKKSVKKTLSLTYTVLFSSVIAGSLIIFLFSPEKTLEEHLFVMKPYLEGSLLLYLIIRLSILIRYLYSIYFNPAIIFVGSFFIIDLIGAFLLMLPKATATGNIHFIDALFTSTSAVCVTGLAVLDTSKDFTTFGQSIILFLIQLGGLGILTFTSFFAFFFRSGSSFKEGLYLKDFVSSENLKDTLRFAMQIVTFTLGIEALGSCLIYFSLDDTASIENPVFFSIFHAVSAFCNAGFSNISNGLFNNSLQFDYSFQWIIMILVILGGLGHNIVFNFYSYFKVIINNIVYKDDKKPLVRLISLNSKIVLTTTFILLITGFLFFGISELNNTIAVHENWFGKLTTAAFQSVTPRTAGFNTIDYSALTLPSILFVILLMWIGGSPASTAGGIKTTTFALATLNILSAAKNKPEIEIGTRSIHNDTIKRAFAILCISLITIGLAILMLLIFEPEKDLLHIAFECFSAYSTVGLSLNLTPDLGNAGKMVLIIVMFIGRIGMLNILIGLLRQINTKMYEYPKENILIN</sequence>
<feature type="transmembrane region" description="Helical" evidence="8">
    <location>
        <begin position="419"/>
        <end position="438"/>
    </location>
</feature>
<feature type="transmembrane region" description="Helical" evidence="8">
    <location>
        <begin position="315"/>
        <end position="338"/>
    </location>
</feature>
<feature type="transmembrane region" description="Helical" evidence="8">
    <location>
        <begin position="279"/>
        <end position="295"/>
    </location>
</feature>
<comment type="subcellular location">
    <subcellularLocation>
        <location evidence="1">Cell membrane</location>
        <topology evidence="1">Multi-pass membrane protein</topology>
    </subcellularLocation>
</comment>
<evidence type="ECO:0000256" key="1">
    <source>
        <dbReference type="ARBA" id="ARBA00004651"/>
    </source>
</evidence>
<dbReference type="InterPro" id="IPR003445">
    <property type="entry name" value="Cat_transpt"/>
</dbReference>
<proteinExistence type="predicted"/>
<evidence type="ECO:0000256" key="7">
    <source>
        <dbReference type="ARBA" id="ARBA00023136"/>
    </source>
</evidence>
<dbReference type="Pfam" id="PF02386">
    <property type="entry name" value="TrkH"/>
    <property type="match status" value="1"/>
</dbReference>
<evidence type="ECO:0000256" key="2">
    <source>
        <dbReference type="ARBA" id="ARBA00022448"/>
    </source>
</evidence>
<keyword evidence="6" id="KW-0406">Ion transport</keyword>
<evidence type="ECO:0000313" key="10">
    <source>
        <dbReference type="Proteomes" id="UP000829476"/>
    </source>
</evidence>
<evidence type="ECO:0000256" key="8">
    <source>
        <dbReference type="SAM" id="Phobius"/>
    </source>
</evidence>
<evidence type="ECO:0000256" key="6">
    <source>
        <dbReference type="ARBA" id="ARBA00023065"/>
    </source>
</evidence>
<protein>
    <submittedName>
        <fullName evidence="9">Potassium transporter</fullName>
    </submittedName>
</protein>
<keyword evidence="10" id="KW-1185">Reference proteome</keyword>
<keyword evidence="5 8" id="KW-1133">Transmembrane helix</keyword>
<feature type="transmembrane region" description="Helical" evidence="8">
    <location>
        <begin position="12"/>
        <end position="31"/>
    </location>
</feature>
<reference evidence="9 10" key="1">
    <citation type="journal article" date="2018" name="Int. J. Syst. Evol. Microbiol.">
        <title>Zhouia spongiae sp. nov., isolated from a marine sponge.</title>
        <authorList>
            <person name="Zhuang L."/>
            <person name="Lin B."/>
            <person name="Qin F."/>
            <person name="Luo L."/>
        </authorList>
    </citation>
    <scope>NUCLEOTIDE SEQUENCE [LARGE SCALE GENOMIC DNA]</scope>
    <source>
        <strain evidence="9 10">HN-Y44</strain>
    </source>
</reference>
<keyword evidence="4 8" id="KW-0812">Transmembrane</keyword>
<feature type="transmembrane region" description="Helical" evidence="8">
    <location>
        <begin position="195"/>
        <end position="219"/>
    </location>
</feature>
<organism evidence="9 10">
    <name type="scientific">Zhouia spongiae</name>
    <dbReference type="NCBI Taxonomy" id="2202721"/>
    <lineage>
        <taxon>Bacteria</taxon>
        <taxon>Pseudomonadati</taxon>
        <taxon>Bacteroidota</taxon>
        <taxon>Flavobacteriia</taxon>
        <taxon>Flavobacteriales</taxon>
        <taxon>Flavobacteriaceae</taxon>
        <taxon>Zhouia</taxon>
    </lineage>
</organism>
<accession>A0ABY3YP37</accession>
<feature type="transmembrane region" description="Helical" evidence="8">
    <location>
        <begin position="37"/>
        <end position="58"/>
    </location>
</feature>
<dbReference type="RefSeq" id="WP_242937972.1">
    <property type="nucleotide sequence ID" value="NZ_CP094326.1"/>
</dbReference>
<feature type="transmembrane region" description="Helical" evidence="8">
    <location>
        <begin position="70"/>
        <end position="90"/>
    </location>
</feature>
<dbReference type="PANTHER" id="PTHR32024">
    <property type="entry name" value="TRK SYSTEM POTASSIUM UPTAKE PROTEIN TRKG-RELATED"/>
    <property type="match status" value="1"/>
</dbReference>
<feature type="transmembrane region" description="Helical" evidence="8">
    <location>
        <begin position="541"/>
        <end position="562"/>
    </location>
</feature>
<feature type="transmembrane region" description="Helical" evidence="8">
    <location>
        <begin position="164"/>
        <end position="183"/>
    </location>
</feature>
<evidence type="ECO:0000256" key="3">
    <source>
        <dbReference type="ARBA" id="ARBA00022475"/>
    </source>
</evidence>